<gene>
    <name evidence="2" type="ORF">V3391_16530</name>
</gene>
<dbReference type="EMBL" id="JAZHBM010000003">
    <property type="protein sequence ID" value="MEF3083824.1"/>
    <property type="molecule type" value="Genomic_DNA"/>
</dbReference>
<reference evidence="2 3" key="1">
    <citation type="submission" date="2024-01" db="EMBL/GenBank/DDBJ databases">
        <title>Novel species of the genus Luteimonas isolated from rivers.</title>
        <authorList>
            <person name="Lu H."/>
        </authorList>
    </citation>
    <scope>NUCLEOTIDE SEQUENCE [LARGE SCALE GENOMIC DNA]</scope>
    <source>
        <strain evidence="2 3">SMYT11W</strain>
    </source>
</reference>
<evidence type="ECO:0000313" key="3">
    <source>
        <dbReference type="Proteomes" id="UP001358324"/>
    </source>
</evidence>
<organism evidence="2 3">
    <name type="scientific">Luteimonas flava</name>
    <dbReference type="NCBI Taxonomy" id="3115822"/>
    <lineage>
        <taxon>Bacteria</taxon>
        <taxon>Pseudomonadati</taxon>
        <taxon>Pseudomonadota</taxon>
        <taxon>Gammaproteobacteria</taxon>
        <taxon>Lysobacterales</taxon>
        <taxon>Lysobacteraceae</taxon>
        <taxon>Luteimonas</taxon>
    </lineage>
</organism>
<dbReference type="SUPFAM" id="SSF53335">
    <property type="entry name" value="S-adenosyl-L-methionine-dependent methyltransferases"/>
    <property type="match status" value="1"/>
</dbReference>
<dbReference type="CDD" id="cd02440">
    <property type="entry name" value="AdoMet_MTases"/>
    <property type="match status" value="1"/>
</dbReference>
<dbReference type="RefSeq" id="WP_332079521.1">
    <property type="nucleotide sequence ID" value="NZ_JAZHBM010000003.1"/>
</dbReference>
<evidence type="ECO:0000313" key="2">
    <source>
        <dbReference type="EMBL" id="MEF3083824.1"/>
    </source>
</evidence>
<comment type="caution">
    <text evidence="2">The sequence shown here is derived from an EMBL/GenBank/DDBJ whole genome shotgun (WGS) entry which is preliminary data.</text>
</comment>
<dbReference type="EC" id="2.1.-.-" evidence="2"/>
<dbReference type="Proteomes" id="UP001358324">
    <property type="component" value="Unassembled WGS sequence"/>
</dbReference>
<dbReference type="InterPro" id="IPR029063">
    <property type="entry name" value="SAM-dependent_MTases_sf"/>
</dbReference>
<feature type="domain" description="Methyltransferase" evidence="1">
    <location>
        <begin position="59"/>
        <end position="147"/>
    </location>
</feature>
<accession>A0ABU7WIN3</accession>
<sequence>MSKWQKFWDSYRNDHALSEADLFIQVGKTVARQPISRVMFQHMVQRIVDSLQLGQNDHVLDLCCGNGLISFELAAVAKQVTGVDFARHLISGAQAFKSRSNISYRVADVTLPLSELVGETDGLPDKLLMNDALAYFEPGTLAVIVDNVCDALDGRAFRFLLTGIPSSALKWNFYDTPERKRRYQENLQAGDSTNDGLGRWWTTDEIEALAISRGLSVRVEDQPEGISNYRMDALIWRD</sequence>
<dbReference type="InterPro" id="IPR041698">
    <property type="entry name" value="Methyltransf_25"/>
</dbReference>
<keyword evidence="3" id="KW-1185">Reference proteome</keyword>
<dbReference type="GO" id="GO:0008168">
    <property type="term" value="F:methyltransferase activity"/>
    <property type="evidence" value="ECO:0007669"/>
    <property type="project" value="UniProtKB-KW"/>
</dbReference>
<proteinExistence type="predicted"/>
<evidence type="ECO:0000259" key="1">
    <source>
        <dbReference type="Pfam" id="PF13649"/>
    </source>
</evidence>
<keyword evidence="2" id="KW-0808">Transferase</keyword>
<dbReference type="GO" id="GO:0032259">
    <property type="term" value="P:methylation"/>
    <property type="evidence" value="ECO:0007669"/>
    <property type="project" value="UniProtKB-KW"/>
</dbReference>
<keyword evidence="2" id="KW-0489">Methyltransferase</keyword>
<dbReference type="Pfam" id="PF13649">
    <property type="entry name" value="Methyltransf_25"/>
    <property type="match status" value="1"/>
</dbReference>
<name>A0ABU7WIN3_9GAMM</name>
<dbReference type="Gene3D" id="3.40.50.150">
    <property type="entry name" value="Vaccinia Virus protein VP39"/>
    <property type="match status" value="1"/>
</dbReference>
<protein>
    <submittedName>
        <fullName evidence="2">Class I SAM-dependent methyltransferase</fullName>
        <ecNumber evidence="2">2.1.-.-</ecNumber>
    </submittedName>
</protein>